<evidence type="ECO:0000313" key="3">
    <source>
        <dbReference type="Proteomes" id="UP001044222"/>
    </source>
</evidence>
<dbReference type="EMBL" id="JAFIRN010000005">
    <property type="protein sequence ID" value="KAG5849637.1"/>
    <property type="molecule type" value="Genomic_DNA"/>
</dbReference>
<reference evidence="2" key="1">
    <citation type="submission" date="2021-01" db="EMBL/GenBank/DDBJ databases">
        <title>A chromosome-scale assembly of European eel, Anguilla anguilla.</title>
        <authorList>
            <person name="Henkel C."/>
            <person name="Jong-Raadsen S.A."/>
            <person name="Dufour S."/>
            <person name="Weltzien F.-A."/>
            <person name="Palstra A.P."/>
            <person name="Pelster B."/>
            <person name="Spaink H.P."/>
            <person name="Van Den Thillart G.E."/>
            <person name="Jansen H."/>
            <person name="Zahm M."/>
            <person name="Klopp C."/>
            <person name="Cedric C."/>
            <person name="Louis A."/>
            <person name="Berthelot C."/>
            <person name="Parey E."/>
            <person name="Roest Crollius H."/>
            <person name="Montfort J."/>
            <person name="Robinson-Rechavi M."/>
            <person name="Bucao C."/>
            <person name="Bouchez O."/>
            <person name="Gislard M."/>
            <person name="Lluch J."/>
            <person name="Milhes M."/>
            <person name="Lampietro C."/>
            <person name="Lopez Roques C."/>
            <person name="Donnadieu C."/>
            <person name="Braasch I."/>
            <person name="Desvignes T."/>
            <person name="Postlethwait J."/>
            <person name="Bobe J."/>
            <person name="Guiguen Y."/>
            <person name="Dirks R."/>
        </authorList>
    </citation>
    <scope>NUCLEOTIDE SEQUENCE</scope>
    <source>
        <strain evidence="2">Tag_6206</strain>
        <tissue evidence="2">Liver</tissue>
    </source>
</reference>
<feature type="region of interest" description="Disordered" evidence="1">
    <location>
        <begin position="222"/>
        <end position="274"/>
    </location>
</feature>
<protein>
    <submittedName>
        <fullName evidence="2">Uncharacterized protein</fullName>
    </submittedName>
</protein>
<comment type="caution">
    <text evidence="2">The sequence shown here is derived from an EMBL/GenBank/DDBJ whole genome shotgun (WGS) entry which is preliminary data.</text>
</comment>
<evidence type="ECO:0000313" key="2">
    <source>
        <dbReference type="EMBL" id="KAG5849637.1"/>
    </source>
</evidence>
<proteinExistence type="predicted"/>
<keyword evidence="3" id="KW-1185">Reference proteome</keyword>
<sequence length="274" mass="28434">MACDGGGSQVNAGGPGQEGQLPHPLSPPLQRLLPQFRRRLRPEDGQLPLELLSPGPLGGLGPGGAQPPQQELHVREPLLSGGRPGGLRLHLTLPHTIVFIVLLIVVQDDGGCRLFLLRAGAPPAGCPGFCPSLRPFPAPGESAGPGAFGPALVAPVPLRRLGLLGQLQGLLLQPAQGLRPLPRLQELQAAEAGVQRAGQAEGGAEPWVAVALRQAVPYRPLGLPPEGGVSGTGRKVAGQQTGQDRFDQRQAGELLPSQGAAGHVQRLQHATQFP</sequence>
<feature type="region of interest" description="Disordered" evidence="1">
    <location>
        <begin position="47"/>
        <end position="69"/>
    </location>
</feature>
<gene>
    <name evidence="2" type="ORF">ANANG_G00113040</name>
</gene>
<accession>A0A9D3MKP0</accession>
<dbReference type="Proteomes" id="UP001044222">
    <property type="component" value="Unassembled WGS sequence"/>
</dbReference>
<name>A0A9D3MKP0_ANGAN</name>
<feature type="compositionally biased region" description="Gly residues" evidence="1">
    <location>
        <begin position="1"/>
        <end position="17"/>
    </location>
</feature>
<organism evidence="2 3">
    <name type="scientific">Anguilla anguilla</name>
    <name type="common">European freshwater eel</name>
    <name type="synonym">Muraena anguilla</name>
    <dbReference type="NCBI Taxonomy" id="7936"/>
    <lineage>
        <taxon>Eukaryota</taxon>
        <taxon>Metazoa</taxon>
        <taxon>Chordata</taxon>
        <taxon>Craniata</taxon>
        <taxon>Vertebrata</taxon>
        <taxon>Euteleostomi</taxon>
        <taxon>Actinopterygii</taxon>
        <taxon>Neopterygii</taxon>
        <taxon>Teleostei</taxon>
        <taxon>Anguilliformes</taxon>
        <taxon>Anguillidae</taxon>
        <taxon>Anguilla</taxon>
    </lineage>
</organism>
<feature type="compositionally biased region" description="Low complexity" evidence="1">
    <location>
        <begin position="20"/>
        <end position="29"/>
    </location>
</feature>
<feature type="region of interest" description="Disordered" evidence="1">
    <location>
        <begin position="1"/>
        <end position="29"/>
    </location>
</feature>
<evidence type="ECO:0000256" key="1">
    <source>
        <dbReference type="SAM" id="MobiDB-lite"/>
    </source>
</evidence>
<dbReference type="AlphaFoldDB" id="A0A9D3MKP0"/>